<dbReference type="InterPro" id="IPR007373">
    <property type="entry name" value="Thiamin_PyroPKinase_B1-bd"/>
</dbReference>
<sequence>IFGALGGRIDHMLANVFLPSNPKLAPYMHQIEIEDGQNLITYCPEGTSQLEPRSDYDYLAFMPVRDSQLTILGAKYELTEENFFFKKVYASNEYIDREVSVTCPDGYVVVLHSKDRR</sequence>
<dbReference type="InterPro" id="IPR053149">
    <property type="entry name" value="TPK"/>
</dbReference>
<dbReference type="SUPFAM" id="SSF63999">
    <property type="entry name" value="Thiamin pyrophosphokinase, catalytic domain"/>
    <property type="match status" value="1"/>
</dbReference>
<dbReference type="Proteomes" id="UP000483094">
    <property type="component" value="Unassembled WGS sequence"/>
</dbReference>
<protein>
    <recommendedName>
        <fullName evidence="5">Thiamine diphosphokinase</fullName>
        <ecNumber evidence="5">2.7.6.2</ecNumber>
    </recommendedName>
</protein>
<evidence type="ECO:0000256" key="4">
    <source>
        <dbReference type="ARBA" id="ARBA00022840"/>
    </source>
</evidence>
<dbReference type="GO" id="GO:0006772">
    <property type="term" value="P:thiamine metabolic process"/>
    <property type="evidence" value="ECO:0007669"/>
    <property type="project" value="UniProtKB-UniRule"/>
</dbReference>
<dbReference type="GO" id="GO:0009229">
    <property type="term" value="P:thiamine diphosphate biosynthetic process"/>
    <property type="evidence" value="ECO:0007669"/>
    <property type="project" value="InterPro"/>
</dbReference>
<keyword evidence="1 7" id="KW-0808">Transferase</keyword>
<comment type="caution">
    <text evidence="7">The sequence shown here is derived from an EMBL/GenBank/DDBJ whole genome shotgun (WGS) entry which is preliminary data.</text>
</comment>
<dbReference type="GO" id="GO:0030975">
    <property type="term" value="F:thiamine binding"/>
    <property type="evidence" value="ECO:0007669"/>
    <property type="project" value="InterPro"/>
</dbReference>
<feature type="non-terminal residue" evidence="7">
    <location>
        <position position="1"/>
    </location>
</feature>
<dbReference type="NCBIfam" id="TIGR01378">
    <property type="entry name" value="thi_PPkinase"/>
    <property type="match status" value="1"/>
</dbReference>
<evidence type="ECO:0000259" key="6">
    <source>
        <dbReference type="SMART" id="SM00983"/>
    </source>
</evidence>
<reference evidence="7 8" key="1">
    <citation type="submission" date="2019-11" db="EMBL/GenBank/DDBJ databases">
        <title>Growth characteristics of pneumococcus vary with the chemical composition of the capsule and with environmental conditions.</title>
        <authorList>
            <person name="Tothpal A."/>
            <person name="Desobry K."/>
            <person name="Joshi S."/>
            <person name="Wyllie A.L."/>
            <person name="Weinberger D.M."/>
        </authorList>
    </citation>
    <scope>NUCLEOTIDE SEQUENCE [LARGE SCALE GENOMIC DNA]</scope>
    <source>
        <strain evidence="8">pnumococcus19F</strain>
    </source>
</reference>
<dbReference type="SMART" id="SM00983">
    <property type="entry name" value="TPK_B1_binding"/>
    <property type="match status" value="1"/>
</dbReference>
<dbReference type="PANTHER" id="PTHR41299">
    <property type="entry name" value="THIAMINE PYROPHOSPHOKINASE"/>
    <property type="match status" value="1"/>
</dbReference>
<evidence type="ECO:0000256" key="3">
    <source>
        <dbReference type="ARBA" id="ARBA00022777"/>
    </source>
</evidence>
<evidence type="ECO:0000256" key="5">
    <source>
        <dbReference type="NCBIfam" id="TIGR01378"/>
    </source>
</evidence>
<dbReference type="PANTHER" id="PTHR41299:SF1">
    <property type="entry name" value="THIAMINE PYROPHOSPHOKINASE"/>
    <property type="match status" value="1"/>
</dbReference>
<dbReference type="Gene3D" id="3.40.50.10240">
    <property type="entry name" value="Thiamin pyrophosphokinase, catalytic domain"/>
    <property type="match status" value="1"/>
</dbReference>
<evidence type="ECO:0000313" key="8">
    <source>
        <dbReference type="Proteomes" id="UP000483094"/>
    </source>
</evidence>
<dbReference type="EMBL" id="WNHQ01001576">
    <property type="protein sequence ID" value="MTV74922.1"/>
    <property type="molecule type" value="Genomic_DNA"/>
</dbReference>
<accession>A0A6G2DF37</accession>
<dbReference type="EC" id="2.7.6.2" evidence="5"/>
<keyword evidence="4" id="KW-0067">ATP-binding</keyword>
<dbReference type="InterPro" id="IPR036759">
    <property type="entry name" value="TPK_catalytic_sf"/>
</dbReference>
<organism evidence="7 8">
    <name type="scientific">Streptococcus pneumoniae</name>
    <dbReference type="NCBI Taxonomy" id="1313"/>
    <lineage>
        <taxon>Bacteria</taxon>
        <taxon>Bacillati</taxon>
        <taxon>Bacillota</taxon>
        <taxon>Bacilli</taxon>
        <taxon>Lactobacillales</taxon>
        <taxon>Streptococcaceae</taxon>
        <taxon>Streptococcus</taxon>
    </lineage>
</organism>
<feature type="domain" description="Thiamin pyrophosphokinase thiamin-binding" evidence="6">
    <location>
        <begin position="46"/>
        <end position="109"/>
    </location>
</feature>
<keyword evidence="2" id="KW-0547">Nucleotide-binding</keyword>
<evidence type="ECO:0000313" key="7">
    <source>
        <dbReference type="EMBL" id="MTV74922.1"/>
    </source>
</evidence>
<dbReference type="GO" id="GO:0004788">
    <property type="term" value="F:thiamine diphosphokinase activity"/>
    <property type="evidence" value="ECO:0007669"/>
    <property type="project" value="UniProtKB-UniRule"/>
</dbReference>
<dbReference type="InterPro" id="IPR006282">
    <property type="entry name" value="Thi_PPkinase"/>
</dbReference>
<proteinExistence type="predicted"/>
<evidence type="ECO:0000256" key="2">
    <source>
        <dbReference type="ARBA" id="ARBA00022741"/>
    </source>
</evidence>
<dbReference type="AlphaFoldDB" id="A0A6G2DF37"/>
<dbReference type="GO" id="GO:0016301">
    <property type="term" value="F:kinase activity"/>
    <property type="evidence" value="ECO:0007669"/>
    <property type="project" value="UniProtKB-KW"/>
</dbReference>
<name>A0A6G2DF37_STREE</name>
<gene>
    <name evidence="7" type="ORF">GM540_13305</name>
</gene>
<keyword evidence="3 7" id="KW-0418">Kinase</keyword>
<evidence type="ECO:0000256" key="1">
    <source>
        <dbReference type="ARBA" id="ARBA00022679"/>
    </source>
</evidence>
<dbReference type="GO" id="GO:0005524">
    <property type="term" value="F:ATP binding"/>
    <property type="evidence" value="ECO:0007669"/>
    <property type="project" value="UniProtKB-KW"/>
</dbReference>
<dbReference type="Pfam" id="PF04265">
    <property type="entry name" value="TPK_B1_binding"/>
    <property type="match status" value="1"/>
</dbReference>